<reference evidence="1 2" key="1">
    <citation type="submission" date="2016-10" db="EMBL/GenBank/DDBJ databases">
        <authorList>
            <person name="de Groot N.N."/>
        </authorList>
    </citation>
    <scope>NUCLEOTIDE SEQUENCE [LARGE SCALE GENOMIC DNA]</scope>
    <source>
        <strain evidence="1 2">DSM 19706</strain>
    </source>
</reference>
<dbReference type="Gene3D" id="3.30.700.10">
    <property type="entry name" value="Glycoprotein, Type 4 Pilin"/>
    <property type="match status" value="1"/>
</dbReference>
<evidence type="ECO:0000313" key="2">
    <source>
        <dbReference type="Proteomes" id="UP000199308"/>
    </source>
</evidence>
<dbReference type="Proteomes" id="UP000199308">
    <property type="component" value="Unassembled WGS sequence"/>
</dbReference>
<dbReference type="STRING" id="349064.SAMN05660429_02298"/>
<dbReference type="AlphaFoldDB" id="A0A1I0FZG7"/>
<dbReference type="EMBL" id="FOHK01000010">
    <property type="protein sequence ID" value="SET63942.1"/>
    <property type="molecule type" value="Genomic_DNA"/>
</dbReference>
<gene>
    <name evidence="1" type="ORF">SAMN05660429_02298</name>
</gene>
<keyword evidence="2" id="KW-1185">Reference proteome</keyword>
<proteinExistence type="predicted"/>
<accession>A0A1I0FZG7</accession>
<dbReference type="InterPro" id="IPR045584">
    <property type="entry name" value="Pilin-like"/>
</dbReference>
<dbReference type="SUPFAM" id="SSF54523">
    <property type="entry name" value="Pili subunits"/>
    <property type="match status" value="1"/>
</dbReference>
<name>A0A1I0FZG7_THASX</name>
<organism evidence="1 2">
    <name type="scientific">Thalassotalea agarivorans</name>
    <name type="common">Thalassomonas agarivorans</name>
    <dbReference type="NCBI Taxonomy" id="349064"/>
    <lineage>
        <taxon>Bacteria</taxon>
        <taxon>Pseudomonadati</taxon>
        <taxon>Pseudomonadota</taxon>
        <taxon>Gammaproteobacteria</taxon>
        <taxon>Alteromonadales</taxon>
        <taxon>Colwelliaceae</taxon>
        <taxon>Thalassotalea</taxon>
    </lineage>
</organism>
<sequence length="167" mass="18133">MELIVVIIIIALLAVTALPKFVNLQTDARDASLAGVKSALESQASLIYGRAVVKGVEIDDKTAGSFVEAESSADPVFTHFGYPVGNYDEGVGRAMNIRSSETPNADRTEFGHITDEESGITYTLFFFTKRFKSDADIALTLTSECIVVYEEPENVGELPDIYVNPCT</sequence>
<evidence type="ECO:0000313" key="1">
    <source>
        <dbReference type="EMBL" id="SET63942.1"/>
    </source>
</evidence>
<protein>
    <submittedName>
        <fullName evidence="1">MSHA pilin protein MshA</fullName>
    </submittedName>
</protein>